<reference evidence="1" key="2">
    <citation type="submission" date="2021-04" db="EMBL/GenBank/DDBJ databases">
        <authorList>
            <person name="Zhang T."/>
            <person name="Zhang Y."/>
            <person name="Lu D."/>
            <person name="Zuo D."/>
            <person name="Du Z."/>
        </authorList>
    </citation>
    <scope>NUCLEOTIDE SEQUENCE</scope>
    <source>
        <strain evidence="1">JR1</strain>
    </source>
</reference>
<organism evidence="1 2">
    <name type="scientific">Carboxylicivirga sediminis</name>
    <dbReference type="NCBI Taxonomy" id="2006564"/>
    <lineage>
        <taxon>Bacteria</taxon>
        <taxon>Pseudomonadati</taxon>
        <taxon>Bacteroidota</taxon>
        <taxon>Bacteroidia</taxon>
        <taxon>Marinilabiliales</taxon>
        <taxon>Marinilabiliaceae</taxon>
        <taxon>Carboxylicivirga</taxon>
    </lineage>
</organism>
<proteinExistence type="predicted"/>
<name>A0A941F1J6_9BACT</name>
<dbReference type="InterPro" id="IPR000887">
    <property type="entry name" value="Aldlse_KDPG_KHG"/>
</dbReference>
<dbReference type="Proteomes" id="UP000679220">
    <property type="component" value="Unassembled WGS sequence"/>
</dbReference>
<feature type="non-terminal residue" evidence="1">
    <location>
        <position position="1"/>
    </location>
</feature>
<dbReference type="InterPro" id="IPR013785">
    <property type="entry name" value="Aldolase_TIM"/>
</dbReference>
<comment type="caution">
    <text evidence="1">The sequence shown here is derived from an EMBL/GenBank/DDBJ whole genome shotgun (WGS) entry which is preliminary data.</text>
</comment>
<keyword evidence="2" id="KW-1185">Reference proteome</keyword>
<dbReference type="AlphaFoldDB" id="A0A941F1J6"/>
<reference evidence="1" key="1">
    <citation type="journal article" date="2018" name="Int. J. Syst. Evol. Microbiol.">
        <title>Carboxylicivirga sediminis sp. nov., isolated from coastal sediment.</title>
        <authorList>
            <person name="Wang F.Q."/>
            <person name="Ren L.H."/>
            <person name="Zou R.J."/>
            <person name="Sun Y.Z."/>
            <person name="Liu X.J."/>
            <person name="Jiang F."/>
            <person name="Liu L.J."/>
        </authorList>
    </citation>
    <scope>NUCLEOTIDE SEQUENCE</scope>
    <source>
        <strain evidence="1">JR1</strain>
    </source>
</reference>
<dbReference type="EC" id="4.1.2.14" evidence="1"/>
<evidence type="ECO:0000313" key="1">
    <source>
        <dbReference type="EMBL" id="MBR8534682.1"/>
    </source>
</evidence>
<keyword evidence="1" id="KW-0456">Lyase</keyword>
<gene>
    <name evidence="1" type="ORF">KDU71_03855</name>
</gene>
<evidence type="ECO:0000313" key="2">
    <source>
        <dbReference type="Proteomes" id="UP000679220"/>
    </source>
</evidence>
<dbReference type="GO" id="GO:0008675">
    <property type="term" value="F:2-dehydro-3-deoxy-phosphogluconate aldolase activity"/>
    <property type="evidence" value="ECO:0007669"/>
    <property type="project" value="UniProtKB-EC"/>
</dbReference>
<accession>A0A941F1J6</accession>
<dbReference type="Pfam" id="PF01081">
    <property type="entry name" value="Aldolase"/>
    <property type="match status" value="1"/>
</dbReference>
<sequence>FVKAVKAPMPWTDVMPTGGVTCEKENLSEWFAAGVTCVGMGSNLFPKSIMEAKDWKALEQKVALLIHTIEQIRN</sequence>
<protein>
    <submittedName>
        <fullName evidence="1">Bifunctional 4-hydroxy-2-oxoglutarate aldolase/2-dehydro-3-deoxy-phosphogluconate aldolase</fullName>
        <ecNumber evidence="1">4.1.2.14</ecNumber>
        <ecNumber evidence="1">4.1.3.16</ecNumber>
    </submittedName>
</protein>
<dbReference type="EMBL" id="JAGTAR010000004">
    <property type="protein sequence ID" value="MBR8534682.1"/>
    <property type="molecule type" value="Genomic_DNA"/>
</dbReference>
<dbReference type="SUPFAM" id="SSF51569">
    <property type="entry name" value="Aldolase"/>
    <property type="match status" value="1"/>
</dbReference>
<dbReference type="EC" id="4.1.3.16" evidence="1"/>
<dbReference type="GO" id="GO:0008700">
    <property type="term" value="F:(R,S)-4-hydroxy-2-oxoglutarate aldolase activity"/>
    <property type="evidence" value="ECO:0007669"/>
    <property type="project" value="UniProtKB-EC"/>
</dbReference>
<dbReference type="Gene3D" id="3.20.20.70">
    <property type="entry name" value="Aldolase class I"/>
    <property type="match status" value="1"/>
</dbReference>